<dbReference type="AlphaFoldDB" id="A0A448N063"/>
<proteinExistence type="inferred from homology"/>
<keyword evidence="6 17" id="KW-0032">Aminotransferase</keyword>
<evidence type="ECO:0000256" key="1">
    <source>
        <dbReference type="ARBA" id="ARBA00001933"/>
    </source>
</evidence>
<dbReference type="PROSITE" id="PS00770">
    <property type="entry name" value="AA_TRANSFER_CLASS_4"/>
    <property type="match status" value="1"/>
</dbReference>
<dbReference type="GO" id="GO:0052655">
    <property type="term" value="F:L-valine-2-oxoglutarate transaminase activity"/>
    <property type="evidence" value="ECO:0007669"/>
    <property type="project" value="RHEA"/>
</dbReference>
<keyword evidence="10 17" id="KW-0100">Branched-chain amino acid biosynthesis</keyword>
<dbReference type="NCBIfam" id="TIGR01123">
    <property type="entry name" value="ilvE_II"/>
    <property type="match status" value="1"/>
</dbReference>
<reference evidence="18 19" key="1">
    <citation type="submission" date="2018-12" db="EMBL/GenBank/DDBJ databases">
        <authorList>
            <consortium name="Pathogen Informatics"/>
        </authorList>
    </citation>
    <scope>NUCLEOTIDE SEQUENCE [LARGE SCALE GENOMIC DNA]</scope>
    <source>
        <strain evidence="18 19">NCTC12967</strain>
    </source>
</reference>
<dbReference type="InterPro" id="IPR033939">
    <property type="entry name" value="BCAT_family"/>
</dbReference>
<dbReference type="InterPro" id="IPR005786">
    <property type="entry name" value="B_amino_transII"/>
</dbReference>
<sequence length="360" mass="39238">MADFHLAPTTRRPQAEREAILASPGFGSNFSDHMVLIDWNPEHGWHDHRIVGYAPFTLDPASAVFHYAQEAFEGLKAYAHEDGSIWRFRADVNATRFQRSARRLALPELSVDDFLTGIDRLVEVDRDWVPRGAEQSLYLRPFMFAHSAFLAVKPSTSVTYAVIASPSGAYFGGSGVQPVKIWVSRDFSRAAPGGTGFAKCGGNYAASMVAQQEAEAAGCSQVAFLDAVEHRYVEELGGMNLFAVTADGRVITPALTDSILEGVTRSAVLRLAADAGLAVEESRLPQQELHRGIDDGSIREVFACGTAAIITPVASFTDPDGTHTVADGQPGTTTLDLRQQLTEIQYGRRPDPYGWMHRIV</sequence>
<comment type="similarity">
    <text evidence="5 15">Belongs to the class-IV pyridoxal-phosphate-dependent aminotransferase family.</text>
</comment>
<dbReference type="InterPro" id="IPR001544">
    <property type="entry name" value="Aminotrans_IV"/>
</dbReference>
<evidence type="ECO:0000256" key="11">
    <source>
        <dbReference type="ARBA" id="ARBA00048212"/>
    </source>
</evidence>
<organism evidence="18 19">
    <name type="scientific">Arachnia propionica</name>
    <dbReference type="NCBI Taxonomy" id="1750"/>
    <lineage>
        <taxon>Bacteria</taxon>
        <taxon>Bacillati</taxon>
        <taxon>Actinomycetota</taxon>
        <taxon>Actinomycetes</taxon>
        <taxon>Propionibacteriales</taxon>
        <taxon>Propionibacteriaceae</taxon>
        <taxon>Arachnia</taxon>
    </lineage>
</organism>
<evidence type="ECO:0000256" key="7">
    <source>
        <dbReference type="ARBA" id="ARBA00022605"/>
    </source>
</evidence>
<dbReference type="GeneID" id="64407539"/>
<evidence type="ECO:0000256" key="2">
    <source>
        <dbReference type="ARBA" id="ARBA00004824"/>
    </source>
</evidence>
<comment type="pathway">
    <text evidence="3">Amino-acid biosynthesis; L-valine biosynthesis; L-valine from pyruvate: step 4/4.</text>
</comment>
<dbReference type="Gene3D" id="3.20.10.10">
    <property type="entry name" value="D-amino Acid Aminotransferase, subunit A, domain 2"/>
    <property type="match status" value="1"/>
</dbReference>
<accession>A0A448N063</accession>
<comment type="pathway">
    <text evidence="2">Amino-acid biosynthesis; L-isoleucine biosynthesis; L-isoleucine from 2-oxobutanoate: step 4/4.</text>
</comment>
<dbReference type="NCBIfam" id="NF009897">
    <property type="entry name" value="PRK13357.1"/>
    <property type="match status" value="1"/>
</dbReference>
<name>A0A448N063_9ACTN</name>
<evidence type="ECO:0000256" key="6">
    <source>
        <dbReference type="ARBA" id="ARBA00022576"/>
    </source>
</evidence>
<dbReference type="GO" id="GO:0052654">
    <property type="term" value="F:L-leucine-2-oxoglutarate transaminase activity"/>
    <property type="evidence" value="ECO:0007669"/>
    <property type="project" value="RHEA"/>
</dbReference>
<keyword evidence="9 16" id="KW-0663">Pyridoxal phosphate</keyword>
<dbReference type="Gene3D" id="3.30.470.10">
    <property type="match status" value="1"/>
</dbReference>
<evidence type="ECO:0000256" key="14">
    <source>
        <dbReference type="PIRSR" id="PIRSR006468-1"/>
    </source>
</evidence>
<dbReference type="InterPro" id="IPR043131">
    <property type="entry name" value="BCAT-like_N"/>
</dbReference>
<keyword evidence="7 17" id="KW-0028">Amino-acid biosynthesis</keyword>
<comment type="pathway">
    <text evidence="4">Amino-acid biosynthesis; L-leucine biosynthesis; L-leucine from 3-methyl-2-oxobutanoate: step 4/4.</text>
</comment>
<dbReference type="GO" id="GO:0009098">
    <property type="term" value="P:L-leucine biosynthetic process"/>
    <property type="evidence" value="ECO:0007669"/>
    <property type="project" value="UniProtKB-UniPathway"/>
</dbReference>
<dbReference type="InterPro" id="IPR036038">
    <property type="entry name" value="Aminotransferase-like"/>
</dbReference>
<dbReference type="CDD" id="cd01557">
    <property type="entry name" value="BCAT_beta_family"/>
    <property type="match status" value="1"/>
</dbReference>
<dbReference type="GO" id="GO:0009097">
    <property type="term" value="P:isoleucine biosynthetic process"/>
    <property type="evidence" value="ECO:0007669"/>
    <property type="project" value="UniProtKB-UniPathway"/>
</dbReference>
<evidence type="ECO:0000313" key="19">
    <source>
        <dbReference type="Proteomes" id="UP000273044"/>
    </source>
</evidence>
<dbReference type="Pfam" id="PF01063">
    <property type="entry name" value="Aminotran_4"/>
    <property type="match status" value="1"/>
</dbReference>
<gene>
    <name evidence="18" type="primary">ilvE_1</name>
    <name evidence="18" type="ORF">NCTC12967_02087</name>
</gene>
<dbReference type="Proteomes" id="UP000273044">
    <property type="component" value="Chromosome"/>
</dbReference>
<feature type="modified residue" description="N6-(pyridoxal phosphate)lysine" evidence="14">
    <location>
        <position position="199"/>
    </location>
</feature>
<dbReference type="RefSeq" id="WP_061788353.1">
    <property type="nucleotide sequence ID" value="NZ_CAUVFX010000030.1"/>
</dbReference>
<dbReference type="PANTHER" id="PTHR11825:SF44">
    <property type="entry name" value="BRANCHED-CHAIN-AMINO-ACID AMINOTRANSFERASE"/>
    <property type="match status" value="1"/>
</dbReference>
<dbReference type="UniPathway" id="UPA00047">
    <property type="reaction ID" value="UER00058"/>
</dbReference>
<comment type="catalytic activity">
    <reaction evidence="13 17">
        <text>L-leucine + 2-oxoglutarate = 4-methyl-2-oxopentanoate + L-glutamate</text>
        <dbReference type="Rhea" id="RHEA:18321"/>
        <dbReference type="ChEBI" id="CHEBI:16810"/>
        <dbReference type="ChEBI" id="CHEBI:17865"/>
        <dbReference type="ChEBI" id="CHEBI:29985"/>
        <dbReference type="ChEBI" id="CHEBI:57427"/>
        <dbReference type="EC" id="2.6.1.42"/>
    </reaction>
</comment>
<evidence type="ECO:0000256" key="12">
    <source>
        <dbReference type="ARBA" id="ARBA00048798"/>
    </source>
</evidence>
<comment type="catalytic activity">
    <reaction evidence="11 17">
        <text>L-valine + 2-oxoglutarate = 3-methyl-2-oxobutanoate + L-glutamate</text>
        <dbReference type="Rhea" id="RHEA:24813"/>
        <dbReference type="ChEBI" id="CHEBI:11851"/>
        <dbReference type="ChEBI" id="CHEBI:16810"/>
        <dbReference type="ChEBI" id="CHEBI:29985"/>
        <dbReference type="ChEBI" id="CHEBI:57762"/>
        <dbReference type="EC" id="2.6.1.42"/>
    </reaction>
</comment>
<dbReference type="EMBL" id="LR134406">
    <property type="protein sequence ID" value="VEH70781.1"/>
    <property type="molecule type" value="Genomic_DNA"/>
</dbReference>
<evidence type="ECO:0000256" key="10">
    <source>
        <dbReference type="ARBA" id="ARBA00023304"/>
    </source>
</evidence>
<dbReference type="GO" id="GO:0009099">
    <property type="term" value="P:L-valine biosynthetic process"/>
    <property type="evidence" value="ECO:0007669"/>
    <property type="project" value="UniProtKB-UniPathway"/>
</dbReference>
<evidence type="ECO:0000256" key="17">
    <source>
        <dbReference type="RuleBase" id="RU004517"/>
    </source>
</evidence>
<protein>
    <recommendedName>
        <fullName evidence="17">Branched-chain-amino-acid aminotransferase</fullName>
        <ecNumber evidence="17">2.6.1.42</ecNumber>
    </recommendedName>
</protein>
<dbReference type="InterPro" id="IPR018300">
    <property type="entry name" value="Aminotrans_IV_CS"/>
</dbReference>
<dbReference type="EC" id="2.6.1.42" evidence="17"/>
<dbReference type="PANTHER" id="PTHR11825">
    <property type="entry name" value="SUBGROUP IIII AMINOTRANSFERASE"/>
    <property type="match status" value="1"/>
</dbReference>
<evidence type="ECO:0000256" key="3">
    <source>
        <dbReference type="ARBA" id="ARBA00004931"/>
    </source>
</evidence>
<evidence type="ECO:0000256" key="5">
    <source>
        <dbReference type="ARBA" id="ARBA00009320"/>
    </source>
</evidence>
<evidence type="ECO:0000256" key="13">
    <source>
        <dbReference type="ARBA" id="ARBA00049229"/>
    </source>
</evidence>
<evidence type="ECO:0000256" key="15">
    <source>
        <dbReference type="RuleBase" id="RU004106"/>
    </source>
</evidence>
<evidence type="ECO:0000313" key="18">
    <source>
        <dbReference type="EMBL" id="VEH70781.1"/>
    </source>
</evidence>
<dbReference type="InterPro" id="IPR043132">
    <property type="entry name" value="BCAT-like_C"/>
</dbReference>
<evidence type="ECO:0000256" key="16">
    <source>
        <dbReference type="RuleBase" id="RU004516"/>
    </source>
</evidence>
<comment type="catalytic activity">
    <reaction evidence="12 17">
        <text>L-isoleucine + 2-oxoglutarate = (S)-3-methyl-2-oxopentanoate + L-glutamate</text>
        <dbReference type="Rhea" id="RHEA:24801"/>
        <dbReference type="ChEBI" id="CHEBI:16810"/>
        <dbReference type="ChEBI" id="CHEBI:29985"/>
        <dbReference type="ChEBI" id="CHEBI:35146"/>
        <dbReference type="ChEBI" id="CHEBI:58045"/>
        <dbReference type="EC" id="2.6.1.42"/>
    </reaction>
</comment>
<keyword evidence="8 17" id="KW-0808">Transferase</keyword>
<dbReference type="UniPathway" id="UPA00048">
    <property type="reaction ID" value="UER00073"/>
</dbReference>
<dbReference type="PIRSF" id="PIRSF006468">
    <property type="entry name" value="BCAT1"/>
    <property type="match status" value="1"/>
</dbReference>
<dbReference type="UniPathway" id="UPA00049">
    <property type="reaction ID" value="UER00062"/>
</dbReference>
<comment type="cofactor">
    <cofactor evidence="1 16">
        <name>pyridoxal 5'-phosphate</name>
        <dbReference type="ChEBI" id="CHEBI:597326"/>
    </cofactor>
</comment>
<evidence type="ECO:0000256" key="4">
    <source>
        <dbReference type="ARBA" id="ARBA00005072"/>
    </source>
</evidence>
<evidence type="ECO:0000256" key="8">
    <source>
        <dbReference type="ARBA" id="ARBA00022679"/>
    </source>
</evidence>
<keyword evidence="19" id="KW-1185">Reference proteome</keyword>
<evidence type="ECO:0000256" key="9">
    <source>
        <dbReference type="ARBA" id="ARBA00022898"/>
    </source>
</evidence>
<dbReference type="GO" id="GO:0052656">
    <property type="term" value="F:L-isoleucine-2-oxoglutarate transaminase activity"/>
    <property type="evidence" value="ECO:0007669"/>
    <property type="project" value="RHEA"/>
</dbReference>
<dbReference type="SUPFAM" id="SSF56752">
    <property type="entry name" value="D-aminoacid aminotransferase-like PLP-dependent enzymes"/>
    <property type="match status" value="1"/>
</dbReference>